<comment type="caution">
    <text evidence="1">The sequence shown here is derived from an EMBL/GenBank/DDBJ whole genome shotgun (WGS) entry which is preliminary data.</text>
</comment>
<evidence type="ECO:0000313" key="1">
    <source>
        <dbReference type="EMBL" id="KAJ0177025.1"/>
    </source>
</evidence>
<dbReference type="EMBL" id="CM034398">
    <property type="protein sequence ID" value="KAJ0177025.1"/>
    <property type="molecule type" value="Genomic_DNA"/>
</dbReference>
<reference evidence="1 2" key="1">
    <citation type="journal article" date="2021" name="Front. Genet.">
        <title>Chromosome-Level Genome Assembly Reveals Significant Gene Expansion in the Toll and IMD Signaling Pathways of Dendrolimus kikuchii.</title>
        <authorList>
            <person name="Zhou J."/>
            <person name="Wu P."/>
            <person name="Xiong Z."/>
            <person name="Liu N."/>
            <person name="Zhao N."/>
            <person name="Ji M."/>
            <person name="Qiu Y."/>
            <person name="Yang B."/>
        </authorList>
    </citation>
    <scope>NUCLEOTIDE SEQUENCE [LARGE SCALE GENOMIC DNA]</scope>
    <source>
        <strain evidence="1">Ann1</strain>
    </source>
</reference>
<gene>
    <name evidence="1" type="ORF">K1T71_007034</name>
</gene>
<accession>A0ACC1CZM7</accession>
<evidence type="ECO:0000313" key="2">
    <source>
        <dbReference type="Proteomes" id="UP000824533"/>
    </source>
</evidence>
<organism evidence="1 2">
    <name type="scientific">Dendrolimus kikuchii</name>
    <dbReference type="NCBI Taxonomy" id="765133"/>
    <lineage>
        <taxon>Eukaryota</taxon>
        <taxon>Metazoa</taxon>
        <taxon>Ecdysozoa</taxon>
        <taxon>Arthropoda</taxon>
        <taxon>Hexapoda</taxon>
        <taxon>Insecta</taxon>
        <taxon>Pterygota</taxon>
        <taxon>Neoptera</taxon>
        <taxon>Endopterygota</taxon>
        <taxon>Lepidoptera</taxon>
        <taxon>Glossata</taxon>
        <taxon>Ditrysia</taxon>
        <taxon>Bombycoidea</taxon>
        <taxon>Lasiocampidae</taxon>
        <taxon>Dendrolimus</taxon>
    </lineage>
</organism>
<sequence>MALLWSEISRKKNGSRTKSSFVIWMWCTIILLCLFSLPCGCSGCQGVEYKDDVLWLYPEGTVTVRYGDPVELLCVSEDSNTSKFALGGKTIPSEIVNATTRRLYIEKPEKGMHTYYCYYKKKRCTSRVLIDSPPSDVKDFACISKNIEVLNCTWTSSQLHSLTNYTLNYAFHGLPVRACLANLTDSKLRHCVFDTQSTPRYLQMEDKYSFHLHGCNIFGCNEQYFVIDHFAIVKPDPPIGLKILTTDPHSISLRWSVPNNIAHFLSCGVEHKIEYQIAKIDNTSYFRRVNSSSLPANNKTYNFQLTDLPYAHMRYEVRIYIRPTVATSDKFWSDFAYIVFYTDSERPQNPPDTVTGAFDQTSFEGKRRVYIYWKQLEEYEEAGPNFGYNVSVMQKGRNLQTLQPYKNTSMSYVILEEASLDALDVFIWSLNGIGSSINSSHLYIPSKRDTESLKVTDFTKVANVNGTYELSWFGIKNIDNYTLFWCQHNSTKVCTGRMNFTVLNPNKTKYVIELPNNNRYQFAISANNGSMTSGMVWASCDISRDSNSVYVIPVKLDHDIPGKSYVKLTWKMSCTLPEDAITGYRISYCPAFETSNSCDRSQEIKRVSTKYPKQTEMNITSLEPYTTYLFTLEMNTTKGLKPIENASTSVTTIEDTPTSPINVAITDIKNDSLVISWDPPLHSNGIIGKYVISNYSDEIYVLPVSRDKTASRIQVNLTGLQAFTNNSFTVQACNAAIRSCSKIEPNDGIFVRTPIGPPHTMKAPAIKNNPDKIAWEQPEPSWKTVDLYQIRIIKDDSNPEIINVSSNYLSYAVSYCIGVTGAETYQIRAINYDEDDNHGALAYSPSVILPKRYDKDIGHRIEYPGQWSEPSTVACRGRDGLTVTFILMSIFALIGILYGSIKYYKRYRKMEDIKPVLPSGLGIPEKDNSKYAFSGWNPTTKDDKPSSDEMLLLPNSRTTVSCPETKQKENDNCGSSDHTDSTALSDGSRGPIDRQVSSSDDGSGSSLHLEVETVRVDDNNATQDEDSCNSDTEMSRENSPYFNDRTLKKNPTSGYVQNIINNIGNTGYVQSAQEAVKNPPINLPAPQPAGSSYVMASLPPPIFTTGVAPPTIATHSPPSSGYIRPEEAQARSGLSFPMLGPSPTKLFGPESLPTLPTLPSTKHAADSSYIQLQSLDALPSQKQTIRNHVPLKTPVSRGYVSPGDAVINKHLNILSANQLVEEPAILDPTMSPDAYCRFSWSTDPTNDNLHSLLADSTRINTSKN</sequence>
<name>A0ACC1CZM7_9NEOP</name>
<proteinExistence type="predicted"/>
<keyword evidence="2" id="KW-1185">Reference proteome</keyword>
<dbReference type="Proteomes" id="UP000824533">
    <property type="component" value="Linkage Group LG12"/>
</dbReference>
<protein>
    <submittedName>
        <fullName evidence="1">Uncharacterized protein</fullName>
    </submittedName>
</protein>